<proteinExistence type="inferred from homology"/>
<evidence type="ECO:0000256" key="12">
    <source>
        <dbReference type="SAM" id="MobiDB-lite"/>
    </source>
</evidence>
<evidence type="ECO:0000256" key="8">
    <source>
        <dbReference type="ARBA" id="ARBA00023196"/>
    </source>
</evidence>
<dbReference type="Pfam" id="PF00231">
    <property type="entry name" value="ATP-synt"/>
    <property type="match status" value="1"/>
</dbReference>
<keyword evidence="6" id="KW-0406">Ion transport</keyword>
<reference evidence="13" key="1">
    <citation type="journal article" date="2019" name="BMC Genomics">
        <title>A new reference genome for Sorghum bicolor reveals high levels of sequence similarity between sweet and grain genotypes: implications for the genetics of sugar metabolism.</title>
        <authorList>
            <person name="Cooper E.A."/>
            <person name="Brenton Z.W."/>
            <person name="Flinn B.S."/>
            <person name="Jenkins J."/>
            <person name="Shu S."/>
            <person name="Flowers D."/>
            <person name="Luo F."/>
            <person name="Wang Y."/>
            <person name="Xia P."/>
            <person name="Barry K."/>
            <person name="Daum C."/>
            <person name="Lipzen A."/>
            <person name="Yoshinaga Y."/>
            <person name="Schmutz J."/>
            <person name="Saski C."/>
            <person name="Vermerris W."/>
            <person name="Kresovich S."/>
        </authorList>
    </citation>
    <scope>NUCLEOTIDE SEQUENCE</scope>
</reference>
<sequence length="148" mass="15966">MSCSHLSTVWSSSALASSASTTQRRGSSAPRSGLVVRCSLRELRTRIDSVKNTQKITEAMKLVAAAKVRRAQEAVRVGPTRGASPWTPLPPWRAPAQPATGASSVACSSSTGDGSWRMGEEKRSRGDEQRRGVERVTESTRELAQAWL</sequence>
<dbReference type="FunFam" id="1.10.287.80:FF:000003">
    <property type="entry name" value="ATP synthase gamma chain, chloroplastic"/>
    <property type="match status" value="1"/>
</dbReference>
<evidence type="ECO:0000256" key="2">
    <source>
        <dbReference type="ARBA" id="ARBA00004525"/>
    </source>
</evidence>
<evidence type="ECO:0000256" key="1">
    <source>
        <dbReference type="ARBA" id="ARBA00003456"/>
    </source>
</evidence>
<evidence type="ECO:0000256" key="10">
    <source>
        <dbReference type="ARBA" id="ARBA00031066"/>
    </source>
</evidence>
<comment type="similarity">
    <text evidence="3">Belongs to the ATPase gamma chain family.</text>
</comment>
<keyword evidence="4" id="KW-0813">Transport</keyword>
<dbReference type="GO" id="GO:0046933">
    <property type="term" value="F:proton-transporting ATP synthase activity, rotational mechanism"/>
    <property type="evidence" value="ECO:0007669"/>
    <property type="project" value="InterPro"/>
</dbReference>
<dbReference type="InterPro" id="IPR000131">
    <property type="entry name" value="ATP_synth_F1_gsu"/>
</dbReference>
<evidence type="ECO:0000256" key="3">
    <source>
        <dbReference type="ARBA" id="ARBA00007681"/>
    </source>
</evidence>
<comment type="subcellular location">
    <subcellularLocation>
        <location evidence="2">Plastid</location>
        <location evidence="2">Chloroplast thylakoid membrane</location>
        <topology evidence="2">Peripheral membrane protein</topology>
    </subcellularLocation>
</comment>
<feature type="compositionally biased region" description="Basic and acidic residues" evidence="12">
    <location>
        <begin position="118"/>
        <end position="141"/>
    </location>
</feature>
<keyword evidence="8" id="KW-0139">CF(1)</keyword>
<keyword evidence="9" id="KW-0066">ATP synthesis</keyword>
<organism evidence="13 14">
    <name type="scientific">Sorghum bicolor</name>
    <name type="common">Sorghum</name>
    <name type="synonym">Sorghum vulgare</name>
    <dbReference type="NCBI Taxonomy" id="4558"/>
    <lineage>
        <taxon>Eukaryota</taxon>
        <taxon>Viridiplantae</taxon>
        <taxon>Streptophyta</taxon>
        <taxon>Embryophyta</taxon>
        <taxon>Tracheophyta</taxon>
        <taxon>Spermatophyta</taxon>
        <taxon>Magnoliopsida</taxon>
        <taxon>Liliopsida</taxon>
        <taxon>Poales</taxon>
        <taxon>Poaceae</taxon>
        <taxon>PACMAD clade</taxon>
        <taxon>Panicoideae</taxon>
        <taxon>Andropogonodae</taxon>
        <taxon>Andropogoneae</taxon>
        <taxon>Sorghinae</taxon>
        <taxon>Sorghum</taxon>
    </lineage>
</organism>
<evidence type="ECO:0000256" key="11">
    <source>
        <dbReference type="ARBA" id="ARBA00038805"/>
    </source>
</evidence>
<dbReference type="SUPFAM" id="SSF52943">
    <property type="entry name" value="ATP synthase (F1-ATPase), gamma subunit"/>
    <property type="match status" value="1"/>
</dbReference>
<evidence type="ECO:0000256" key="4">
    <source>
        <dbReference type="ARBA" id="ARBA00022448"/>
    </source>
</evidence>
<evidence type="ECO:0000256" key="9">
    <source>
        <dbReference type="ARBA" id="ARBA00023310"/>
    </source>
</evidence>
<accession>A0A921R7D1</accession>
<protein>
    <recommendedName>
        <fullName evidence="10">F-ATPase gamma subunit</fullName>
    </recommendedName>
</protein>
<gene>
    <name evidence="13" type="ORF">BDA96_04G227700</name>
</gene>
<evidence type="ECO:0000256" key="6">
    <source>
        <dbReference type="ARBA" id="ARBA00023065"/>
    </source>
</evidence>
<evidence type="ECO:0000313" key="14">
    <source>
        <dbReference type="Proteomes" id="UP000807115"/>
    </source>
</evidence>
<dbReference type="InterPro" id="IPR035968">
    <property type="entry name" value="ATP_synth_F1_ATPase_gsu"/>
</dbReference>
<name>A0A921R7D1_SORBI</name>
<dbReference type="EMBL" id="CM027683">
    <property type="protein sequence ID" value="KAG0533841.1"/>
    <property type="molecule type" value="Genomic_DNA"/>
</dbReference>
<comment type="function">
    <text evidence="1">Produces ATP from ADP in the presence of a proton gradient across the membrane. The gamma chain is believed to be important in regulating ATPase activity and the flow of protons through the CF(0) complex.</text>
</comment>
<evidence type="ECO:0000256" key="7">
    <source>
        <dbReference type="ARBA" id="ARBA00023136"/>
    </source>
</evidence>
<comment type="caution">
    <text evidence="13">The sequence shown here is derived from an EMBL/GenBank/DDBJ whole genome shotgun (WGS) entry which is preliminary data.</text>
</comment>
<evidence type="ECO:0000313" key="13">
    <source>
        <dbReference type="EMBL" id="KAG0533841.1"/>
    </source>
</evidence>
<feature type="compositionally biased region" description="Polar residues" evidence="12">
    <location>
        <begin position="100"/>
        <end position="113"/>
    </location>
</feature>
<reference evidence="13" key="2">
    <citation type="submission" date="2020-10" db="EMBL/GenBank/DDBJ databases">
        <authorList>
            <person name="Cooper E.A."/>
            <person name="Brenton Z.W."/>
            <person name="Flinn B.S."/>
            <person name="Jenkins J."/>
            <person name="Shu S."/>
            <person name="Flowers D."/>
            <person name="Luo F."/>
            <person name="Wang Y."/>
            <person name="Xia P."/>
            <person name="Barry K."/>
            <person name="Daum C."/>
            <person name="Lipzen A."/>
            <person name="Yoshinaga Y."/>
            <person name="Schmutz J."/>
            <person name="Saski C."/>
            <person name="Vermerris W."/>
            <person name="Kresovich S."/>
        </authorList>
    </citation>
    <scope>NUCLEOTIDE SEQUENCE</scope>
</reference>
<evidence type="ECO:0000256" key="5">
    <source>
        <dbReference type="ARBA" id="ARBA00022781"/>
    </source>
</evidence>
<dbReference type="GO" id="GO:0045259">
    <property type="term" value="C:proton-transporting ATP synthase complex"/>
    <property type="evidence" value="ECO:0007669"/>
    <property type="project" value="UniProtKB-KW"/>
</dbReference>
<dbReference type="Proteomes" id="UP000807115">
    <property type="component" value="Chromosome 4"/>
</dbReference>
<feature type="region of interest" description="Disordered" evidence="12">
    <location>
        <begin position="71"/>
        <end position="148"/>
    </location>
</feature>
<dbReference type="GO" id="GO:0009535">
    <property type="term" value="C:chloroplast thylakoid membrane"/>
    <property type="evidence" value="ECO:0007669"/>
    <property type="project" value="UniProtKB-SubCell"/>
</dbReference>
<dbReference type="AlphaFoldDB" id="A0A921R7D1"/>
<comment type="subunit">
    <text evidence="11">F-type ATPases have 2 components, CF(1) - the catalytic core - and CF(0) - the membrane proton channel. CF(1) has five subunits: alpha(3), beta(3), gamma(1), delta(1), epsilon(1). CF(0) has four main subunits: a, b, b' and c.</text>
</comment>
<dbReference type="PANTHER" id="PTHR11693">
    <property type="entry name" value="ATP SYNTHASE GAMMA CHAIN"/>
    <property type="match status" value="1"/>
</dbReference>
<dbReference type="PANTHER" id="PTHR11693:SF41">
    <property type="entry name" value="ATP SYNTHASE GAMMA CHAIN, CHLOROPLASTIC"/>
    <property type="match status" value="1"/>
</dbReference>
<keyword evidence="7" id="KW-0472">Membrane</keyword>
<keyword evidence="5" id="KW-0375">Hydrogen ion transport</keyword>
<dbReference type="Gene3D" id="1.10.287.80">
    <property type="entry name" value="ATP synthase, gamma subunit, helix hairpin domain"/>
    <property type="match status" value="1"/>
</dbReference>